<evidence type="ECO:0000256" key="9">
    <source>
        <dbReference type="ARBA" id="ARBA00050776"/>
    </source>
</evidence>
<reference evidence="12 13" key="1">
    <citation type="journal article" date="2016" name="Nat. Commun.">
        <title>Thousands of microbial genomes shed light on interconnected biogeochemical processes in an aquifer system.</title>
        <authorList>
            <person name="Anantharaman K."/>
            <person name="Brown C.T."/>
            <person name="Hug L.A."/>
            <person name="Sharon I."/>
            <person name="Castelle C.J."/>
            <person name="Probst A.J."/>
            <person name="Thomas B.C."/>
            <person name="Singh A."/>
            <person name="Wilkins M.J."/>
            <person name="Karaoz U."/>
            <person name="Brodie E.L."/>
            <person name="Williams K.H."/>
            <person name="Hubbard S.S."/>
            <person name="Banfield J.F."/>
        </authorList>
    </citation>
    <scope>NUCLEOTIDE SEQUENCE [LARGE SCALE GENOMIC DNA]</scope>
</reference>
<evidence type="ECO:0000256" key="6">
    <source>
        <dbReference type="ARBA" id="ARBA00022898"/>
    </source>
</evidence>
<dbReference type="Gene3D" id="1.10.260.50">
    <property type="match status" value="1"/>
</dbReference>
<keyword evidence="4" id="KW-0808">Transferase</keyword>
<keyword evidence="8" id="KW-0411">Iron-sulfur</keyword>
<evidence type="ECO:0000313" key="13">
    <source>
        <dbReference type="Proteomes" id="UP000178735"/>
    </source>
</evidence>
<dbReference type="InterPro" id="IPR015421">
    <property type="entry name" value="PyrdxlP-dep_Trfase_major"/>
</dbReference>
<dbReference type="Pfam" id="PF00266">
    <property type="entry name" value="Aminotran_5"/>
    <property type="match status" value="1"/>
</dbReference>
<name>A0A1F7WJN4_9BACT</name>
<dbReference type="Gene3D" id="3.40.640.10">
    <property type="entry name" value="Type I PLP-dependent aspartate aminotransferase-like (Major domain)"/>
    <property type="match status" value="1"/>
</dbReference>
<sequence>MRKADYIYLDSNASTPLIIEAKQAMEEYYFDNFSNSSSAHASGRRVKDAIEEARAVIAGCLNAASEEIVFTSGASESLNLAIFGYHHLDRDRARGKTLAVGAIEHHASLYPALETAKYGASVIEVKPEFDGAVSAARLEEAASKACALDFASFMLVNNETGVIQPVAELVNVAKKYGACFLCDAVAAAGKVPIDVRALGVDMLALSAHKFYGPKGCGILFVRRGTRLAPRTLGGSHEFGLRAGTLNTPAIIATAAALKKAGEDFAEREKHCLLLKNYLFKKFEIFAKNNIDIRYNSPAEKTVSSTVSVSFKNVEAERIVEYLSGKGIMVSAGSACSSKSGAKASHVIEAMGVPFEYAMGAVRISFGIYNEICDIDILTSALVSMLKK</sequence>
<dbReference type="Proteomes" id="UP000178735">
    <property type="component" value="Unassembled WGS sequence"/>
</dbReference>
<organism evidence="12 13">
    <name type="scientific">Candidatus Wallbacteria bacterium GWC2_49_35</name>
    <dbReference type="NCBI Taxonomy" id="1817813"/>
    <lineage>
        <taxon>Bacteria</taxon>
        <taxon>Candidatus Walliibacteriota</taxon>
    </lineage>
</organism>
<comment type="similarity">
    <text evidence="2">Belongs to the class-V pyridoxal-phosphate-dependent aminotransferase family. NifS/IscS subfamily.</text>
</comment>
<dbReference type="InterPro" id="IPR000192">
    <property type="entry name" value="Aminotrans_V_dom"/>
</dbReference>
<evidence type="ECO:0000256" key="1">
    <source>
        <dbReference type="ARBA" id="ARBA00001933"/>
    </source>
</evidence>
<dbReference type="PROSITE" id="PS00595">
    <property type="entry name" value="AA_TRANSFER_CLASS_5"/>
    <property type="match status" value="1"/>
</dbReference>
<dbReference type="PIRSF" id="PIRSF005572">
    <property type="entry name" value="NifS"/>
    <property type="match status" value="1"/>
</dbReference>
<evidence type="ECO:0000256" key="4">
    <source>
        <dbReference type="ARBA" id="ARBA00022679"/>
    </source>
</evidence>
<dbReference type="STRING" id="1817813.A2008_08990"/>
<accession>A0A1F7WJN4</accession>
<dbReference type="PANTHER" id="PTHR11601:SF34">
    <property type="entry name" value="CYSTEINE DESULFURASE"/>
    <property type="match status" value="1"/>
</dbReference>
<evidence type="ECO:0000256" key="5">
    <source>
        <dbReference type="ARBA" id="ARBA00022723"/>
    </source>
</evidence>
<dbReference type="GO" id="GO:0051536">
    <property type="term" value="F:iron-sulfur cluster binding"/>
    <property type="evidence" value="ECO:0007669"/>
    <property type="project" value="UniProtKB-KW"/>
</dbReference>
<keyword evidence="7" id="KW-0408">Iron</keyword>
<keyword evidence="5" id="KW-0479">Metal-binding</keyword>
<dbReference type="EC" id="2.8.1.7" evidence="3"/>
<dbReference type="AlphaFoldDB" id="A0A1F7WJN4"/>
<dbReference type="Gene3D" id="3.90.1150.10">
    <property type="entry name" value="Aspartate Aminotransferase, domain 1"/>
    <property type="match status" value="1"/>
</dbReference>
<comment type="catalytic activity">
    <reaction evidence="9">
        <text>(sulfur carrier)-H + L-cysteine = (sulfur carrier)-SH + L-alanine</text>
        <dbReference type="Rhea" id="RHEA:43892"/>
        <dbReference type="Rhea" id="RHEA-COMP:14737"/>
        <dbReference type="Rhea" id="RHEA-COMP:14739"/>
        <dbReference type="ChEBI" id="CHEBI:29917"/>
        <dbReference type="ChEBI" id="CHEBI:35235"/>
        <dbReference type="ChEBI" id="CHEBI:57972"/>
        <dbReference type="ChEBI" id="CHEBI:64428"/>
        <dbReference type="EC" id="2.8.1.7"/>
    </reaction>
</comment>
<proteinExistence type="inferred from homology"/>
<dbReference type="SUPFAM" id="SSF53383">
    <property type="entry name" value="PLP-dependent transferases"/>
    <property type="match status" value="1"/>
</dbReference>
<feature type="domain" description="Aminotransferase class V" evidence="11">
    <location>
        <begin position="7"/>
        <end position="377"/>
    </location>
</feature>
<evidence type="ECO:0000256" key="10">
    <source>
        <dbReference type="RuleBase" id="RU004504"/>
    </source>
</evidence>
<dbReference type="PANTHER" id="PTHR11601">
    <property type="entry name" value="CYSTEINE DESULFURYLASE FAMILY MEMBER"/>
    <property type="match status" value="1"/>
</dbReference>
<dbReference type="InterPro" id="IPR015422">
    <property type="entry name" value="PyrdxlP-dep_Trfase_small"/>
</dbReference>
<dbReference type="InterPro" id="IPR020578">
    <property type="entry name" value="Aminotrans_V_PyrdxlP_BS"/>
</dbReference>
<comment type="caution">
    <text evidence="12">The sequence shown here is derived from an EMBL/GenBank/DDBJ whole genome shotgun (WGS) entry which is preliminary data.</text>
</comment>
<comment type="cofactor">
    <cofactor evidence="1 10">
        <name>pyridoxal 5'-phosphate</name>
        <dbReference type="ChEBI" id="CHEBI:597326"/>
    </cofactor>
</comment>
<evidence type="ECO:0000256" key="2">
    <source>
        <dbReference type="ARBA" id="ARBA00006490"/>
    </source>
</evidence>
<gene>
    <name evidence="12" type="ORF">A2008_08990</name>
</gene>
<dbReference type="GO" id="GO:0031071">
    <property type="term" value="F:cysteine desulfurase activity"/>
    <property type="evidence" value="ECO:0007669"/>
    <property type="project" value="UniProtKB-EC"/>
</dbReference>
<dbReference type="EMBL" id="MGFH01000213">
    <property type="protein sequence ID" value="OGM02245.1"/>
    <property type="molecule type" value="Genomic_DNA"/>
</dbReference>
<evidence type="ECO:0000256" key="7">
    <source>
        <dbReference type="ARBA" id="ARBA00023004"/>
    </source>
</evidence>
<protein>
    <recommendedName>
        <fullName evidence="3">cysteine desulfurase</fullName>
        <ecNumber evidence="3">2.8.1.7</ecNumber>
    </recommendedName>
</protein>
<keyword evidence="6" id="KW-0663">Pyridoxal phosphate</keyword>
<evidence type="ECO:0000256" key="3">
    <source>
        <dbReference type="ARBA" id="ARBA00012239"/>
    </source>
</evidence>
<dbReference type="GO" id="GO:0046872">
    <property type="term" value="F:metal ion binding"/>
    <property type="evidence" value="ECO:0007669"/>
    <property type="project" value="UniProtKB-KW"/>
</dbReference>
<evidence type="ECO:0000256" key="8">
    <source>
        <dbReference type="ARBA" id="ARBA00023014"/>
    </source>
</evidence>
<dbReference type="InterPro" id="IPR016454">
    <property type="entry name" value="Cysteine_dSase"/>
</dbReference>
<evidence type="ECO:0000259" key="11">
    <source>
        <dbReference type="Pfam" id="PF00266"/>
    </source>
</evidence>
<evidence type="ECO:0000313" key="12">
    <source>
        <dbReference type="EMBL" id="OGM02245.1"/>
    </source>
</evidence>
<dbReference type="InterPro" id="IPR015424">
    <property type="entry name" value="PyrdxlP-dep_Trfase"/>
</dbReference>